<evidence type="ECO:0000313" key="9">
    <source>
        <dbReference type="Proteomes" id="UP001415169"/>
    </source>
</evidence>
<evidence type="ECO:0000313" key="8">
    <source>
        <dbReference type="EMBL" id="GAA4165938.1"/>
    </source>
</evidence>
<keyword evidence="5" id="KW-0560">Oxidoreductase</keyword>
<dbReference type="RefSeq" id="WP_344792957.1">
    <property type="nucleotide sequence ID" value="NZ_BAABBV010000002.1"/>
</dbReference>
<dbReference type="InterPro" id="IPR036249">
    <property type="entry name" value="Thioredoxin-like_sf"/>
</dbReference>
<evidence type="ECO:0000256" key="3">
    <source>
        <dbReference type="ARBA" id="ARBA00022630"/>
    </source>
</evidence>
<evidence type="ECO:0000256" key="5">
    <source>
        <dbReference type="ARBA" id="ARBA00023002"/>
    </source>
</evidence>
<reference evidence="8" key="2">
    <citation type="submission" date="2023-12" db="EMBL/GenBank/DDBJ databases">
        <authorList>
            <person name="Sun Q."/>
            <person name="Inoue M."/>
        </authorList>
    </citation>
    <scope>NUCLEOTIDE SEQUENCE</scope>
    <source>
        <strain evidence="8">JCM 17590</strain>
    </source>
</reference>
<dbReference type="Gene3D" id="3.30.9.10">
    <property type="entry name" value="D-Amino Acid Oxidase, subunit A, domain 2"/>
    <property type="match status" value="1"/>
</dbReference>
<evidence type="ECO:0000259" key="6">
    <source>
        <dbReference type="Pfam" id="PF01494"/>
    </source>
</evidence>
<dbReference type="InterPro" id="IPR002938">
    <property type="entry name" value="FAD-bd"/>
</dbReference>
<keyword evidence="9" id="KW-1185">Reference proteome</keyword>
<dbReference type="InterPro" id="IPR038220">
    <property type="entry name" value="PHOX_C_sf"/>
</dbReference>
<accession>A0ABP7ZNI5</accession>
<feature type="domain" description="FAD-binding" evidence="6">
    <location>
        <begin position="32"/>
        <end position="407"/>
    </location>
</feature>
<keyword evidence="3" id="KW-0285">Flavoprotein</keyword>
<reference evidence="8" key="1">
    <citation type="journal article" date="2014" name="Int. J. Syst. Evol. Microbiol.">
        <title>Complete genome of a new Firmicutes species belonging to the dominant human colonic microbiota ('Ruminococcus bicirculans') reveals two chromosomes and a selective capacity to utilize plant glucans.</title>
        <authorList>
            <consortium name="NISC Comparative Sequencing Program"/>
            <person name="Wegmann U."/>
            <person name="Louis P."/>
            <person name="Goesmann A."/>
            <person name="Henrissat B."/>
            <person name="Duncan S.H."/>
            <person name="Flint H.J."/>
        </authorList>
    </citation>
    <scope>NUCLEOTIDE SEQUENCE</scope>
    <source>
        <strain evidence="8">JCM 17590</strain>
    </source>
</reference>
<evidence type="ECO:0000256" key="4">
    <source>
        <dbReference type="ARBA" id="ARBA00022827"/>
    </source>
</evidence>
<comment type="caution">
    <text evidence="8">The sequence shown here is derived from an EMBL/GenBank/DDBJ whole genome shotgun (WGS) entry which is preliminary data.</text>
</comment>
<dbReference type="Gene3D" id="3.50.50.60">
    <property type="entry name" value="FAD/NAD(P)-binding domain"/>
    <property type="match status" value="1"/>
</dbReference>
<sequence>MQFHHRGYVSGDPRVAPASGFGIDRPEQLPDELDVLIVGTGPAGMIAAAQLAQFPGVNTRIVEKRGGRLEVGQADGIQSRTVETFNAFGFASRIIDEAYRITQMAFWNADPENPQNIIRTSLPEDDPSGISEFPHLCVNQARVQDYFAEAAHNAPTRLTPDYGWEFVGLTVDRSPSAGEYPVEVRLRRTVGPDAGAERVVHTKYVVGCDGARSAVRAAIGRKLVGDQAMHAWGVMDVLAVTDFPDIRTKCAIQSHDGGSILLIPREGGHLFRLYVDLGEVHEGDNGAVRQTPLDEIIARANRIMHPYTVEVKSVAWHSVYEVGHRLTDKFDDVTGDAGPEVTPRVLIAGDACHTHSAKAGQGMNVSMQDGWNLSWKLGHVIEGRATPELLATYSAERQVIAKDLIEFDKQWSSLMASKPEDFPDPNYLAEFYVKTFEFPSGFMTQYQPSLITATAEHQELATGFPIGKRFKSAEVVRVSDGNPIHLGHQHRADGRWRIYVFADAAAPTKTGTPTAEIAEWLRSDPASPLAATPAGGDEDAWFDVKVVYQQDHSEIRIPDVPEVFTPRLAPFGLADWEKVYGAGTIVGRRIDIFDERGISRDGAVVVVRPDQYVSAVLPLSATDELAAFFAALAPRVAAGDLAGSVS</sequence>
<dbReference type="SUPFAM" id="SSF51905">
    <property type="entry name" value="FAD/NAD(P)-binding domain"/>
    <property type="match status" value="1"/>
</dbReference>
<comment type="similarity">
    <text evidence="2">Belongs to the PheA/TfdB FAD monooxygenase family.</text>
</comment>
<dbReference type="SUPFAM" id="SSF54373">
    <property type="entry name" value="FAD-linked reductases, C-terminal domain"/>
    <property type="match status" value="1"/>
</dbReference>
<name>A0ABP7ZNI5_9MICO</name>
<dbReference type="Gene3D" id="3.40.30.20">
    <property type="match status" value="1"/>
</dbReference>
<proteinExistence type="inferred from homology"/>
<keyword evidence="4" id="KW-0274">FAD</keyword>
<dbReference type="InterPro" id="IPR036188">
    <property type="entry name" value="FAD/NAD-bd_sf"/>
</dbReference>
<dbReference type="InterPro" id="IPR050641">
    <property type="entry name" value="RIFMO-like"/>
</dbReference>
<organism evidence="8 9">
    <name type="scientific">Gryllotalpicola daejeonensis</name>
    <dbReference type="NCBI Taxonomy" id="993087"/>
    <lineage>
        <taxon>Bacteria</taxon>
        <taxon>Bacillati</taxon>
        <taxon>Actinomycetota</taxon>
        <taxon>Actinomycetes</taxon>
        <taxon>Micrococcales</taxon>
        <taxon>Microbacteriaceae</taxon>
        <taxon>Gryllotalpicola</taxon>
    </lineage>
</organism>
<dbReference type="Pfam" id="PF07976">
    <property type="entry name" value="Phe_hydrox_dim"/>
    <property type="match status" value="1"/>
</dbReference>
<dbReference type="CDD" id="cd02979">
    <property type="entry name" value="PHOX_C"/>
    <property type="match status" value="1"/>
</dbReference>
<comment type="cofactor">
    <cofactor evidence="1">
        <name>FAD</name>
        <dbReference type="ChEBI" id="CHEBI:57692"/>
    </cofactor>
</comment>
<dbReference type="SUPFAM" id="SSF52833">
    <property type="entry name" value="Thioredoxin-like"/>
    <property type="match status" value="1"/>
</dbReference>
<dbReference type="PANTHER" id="PTHR43004:SF19">
    <property type="entry name" value="BINDING MONOOXYGENASE, PUTATIVE (JCVI)-RELATED"/>
    <property type="match status" value="1"/>
</dbReference>
<dbReference type="NCBIfam" id="NF006144">
    <property type="entry name" value="PRK08294.1"/>
    <property type="match status" value="1"/>
</dbReference>
<dbReference type="Proteomes" id="UP001415169">
    <property type="component" value="Unassembled WGS sequence"/>
</dbReference>
<evidence type="ECO:0000256" key="2">
    <source>
        <dbReference type="ARBA" id="ARBA00007801"/>
    </source>
</evidence>
<dbReference type="PRINTS" id="PR00420">
    <property type="entry name" value="RNGMNOXGNASE"/>
</dbReference>
<protein>
    <submittedName>
        <fullName evidence="8">FAD-dependent monooxygenase</fullName>
    </submittedName>
</protein>
<gene>
    <name evidence="8" type="ORF">GCM10022286_29820</name>
</gene>
<evidence type="ECO:0000256" key="1">
    <source>
        <dbReference type="ARBA" id="ARBA00001974"/>
    </source>
</evidence>
<dbReference type="PANTHER" id="PTHR43004">
    <property type="entry name" value="TRK SYSTEM POTASSIUM UPTAKE PROTEIN"/>
    <property type="match status" value="1"/>
</dbReference>
<dbReference type="Pfam" id="PF01494">
    <property type="entry name" value="FAD_binding_3"/>
    <property type="match status" value="1"/>
</dbReference>
<evidence type="ECO:0000259" key="7">
    <source>
        <dbReference type="Pfam" id="PF07976"/>
    </source>
</evidence>
<keyword evidence="8" id="KW-0503">Monooxygenase</keyword>
<dbReference type="GO" id="GO:0004497">
    <property type="term" value="F:monooxygenase activity"/>
    <property type="evidence" value="ECO:0007669"/>
    <property type="project" value="UniProtKB-KW"/>
</dbReference>
<dbReference type="EMBL" id="BAABBV010000002">
    <property type="protein sequence ID" value="GAA4165938.1"/>
    <property type="molecule type" value="Genomic_DNA"/>
</dbReference>
<dbReference type="InterPro" id="IPR012941">
    <property type="entry name" value="Phe_hydrox_C_dim_dom"/>
</dbReference>
<feature type="domain" description="Phenol hydroxylase-like C-terminal dimerisation" evidence="7">
    <location>
        <begin position="444"/>
        <end position="632"/>
    </location>
</feature>